<proteinExistence type="predicted"/>
<evidence type="ECO:0000313" key="2">
    <source>
        <dbReference type="EMBL" id="VDN91014.1"/>
    </source>
</evidence>
<reference evidence="2 3" key="2">
    <citation type="submission" date="2018-11" db="EMBL/GenBank/DDBJ databases">
        <authorList>
            <consortium name="Pathogen Informatics"/>
        </authorList>
    </citation>
    <scope>NUCLEOTIDE SEQUENCE [LARGE SCALE GENOMIC DNA]</scope>
</reference>
<dbReference type="EMBL" id="UZAD01013167">
    <property type="protein sequence ID" value="VDN91014.1"/>
    <property type="molecule type" value="Genomic_DNA"/>
</dbReference>
<sequence length="564" mass="66448">MLTSSIKYRKCTYAAYCPLQGPQLFTENEMSKSPDVRYISDVDERLGVAVRLYAIVESSMQKIKAEMLVEHIRAKILPFDRSFGEHPINNVGNDAQLASLLGTILTSIERLSFQVCRKQKEEMPNIAIIIIRGRLILCGILGDIVFALLRKNSDSYASRVGSQQYTLFSNCNVPQTLKGSNFAATDNTLVKLYIHEMQPSDLRFFVFTRESIRMLLKSIPSLTLFTKSSDDIIWSLHLWQTEMYSKNPHKVPAAGFLLVDNLSKMIADSDVCLKQNFAENLLKKIKEEQSQEKQTRREQRWKMLESKLAAEMNISEKSEDSTNRRTVYLQTKLKQIQATYTRIKELVNKLLHEERNEMLAYMKRKEEVLNLEKECEQQKALQEKVLSLQERQRKQLADLRGFLRKFLKYQDIIRCELLINVEKLEQRLETMKFENSEIHLRNICRYHQRMLRVTLFQNKIEQNLESLEKQMQETTRNSCRMQRKLETLRSQLQQKKQLVKPIQEIRPISGQTYWRSGGAQRNFHVAANRQFHYGDEFQRHHWRRRSNSEVLWKNNCERNHKPIC</sequence>
<accession>A0A0N4TN19</accession>
<evidence type="ECO:0000313" key="3">
    <source>
        <dbReference type="Proteomes" id="UP000278627"/>
    </source>
</evidence>
<gene>
    <name evidence="2" type="ORF">BPAG_LOCUS9828</name>
</gene>
<reference evidence="4" key="1">
    <citation type="submission" date="2017-02" db="UniProtKB">
        <authorList>
            <consortium name="WormBaseParasite"/>
        </authorList>
    </citation>
    <scope>IDENTIFICATION</scope>
</reference>
<keyword evidence="3" id="KW-1185">Reference proteome</keyword>
<feature type="coiled-coil region" evidence="1">
    <location>
        <begin position="333"/>
        <end position="391"/>
    </location>
</feature>
<feature type="coiled-coil region" evidence="1">
    <location>
        <begin position="421"/>
        <end position="477"/>
    </location>
</feature>
<keyword evidence="1" id="KW-0175">Coiled coil</keyword>
<dbReference type="Proteomes" id="UP000278627">
    <property type="component" value="Unassembled WGS sequence"/>
</dbReference>
<organism evidence="4">
    <name type="scientific">Brugia pahangi</name>
    <name type="common">Filarial nematode worm</name>
    <dbReference type="NCBI Taxonomy" id="6280"/>
    <lineage>
        <taxon>Eukaryota</taxon>
        <taxon>Metazoa</taxon>
        <taxon>Ecdysozoa</taxon>
        <taxon>Nematoda</taxon>
        <taxon>Chromadorea</taxon>
        <taxon>Rhabditida</taxon>
        <taxon>Spirurina</taxon>
        <taxon>Spiruromorpha</taxon>
        <taxon>Filarioidea</taxon>
        <taxon>Onchocercidae</taxon>
        <taxon>Brugia</taxon>
    </lineage>
</organism>
<evidence type="ECO:0000256" key="1">
    <source>
        <dbReference type="SAM" id="Coils"/>
    </source>
</evidence>
<dbReference type="AlphaFoldDB" id="A0A0N4TN19"/>
<name>A0A0N4TN19_BRUPA</name>
<dbReference type="WBParaSite" id="BPAG_0000986601-mRNA-1">
    <property type="protein sequence ID" value="BPAG_0000986601-mRNA-1"/>
    <property type="gene ID" value="BPAG_0000986601"/>
</dbReference>
<evidence type="ECO:0000313" key="4">
    <source>
        <dbReference type="WBParaSite" id="BPAG_0000986601-mRNA-1"/>
    </source>
</evidence>
<protein>
    <submittedName>
        <fullName evidence="4">Coiled-coil domain-containing protein 22 homolog</fullName>
    </submittedName>
</protein>